<gene>
    <name evidence="2" type="ORF">GJ744_006417</name>
</gene>
<evidence type="ECO:0000313" key="2">
    <source>
        <dbReference type="EMBL" id="KAF7502234.1"/>
    </source>
</evidence>
<evidence type="ECO:0000256" key="1">
    <source>
        <dbReference type="SAM" id="MobiDB-lite"/>
    </source>
</evidence>
<evidence type="ECO:0000313" key="3">
    <source>
        <dbReference type="Proteomes" id="UP000606974"/>
    </source>
</evidence>
<feature type="compositionally biased region" description="Polar residues" evidence="1">
    <location>
        <begin position="142"/>
        <end position="163"/>
    </location>
</feature>
<feature type="compositionally biased region" description="Low complexity" evidence="1">
    <location>
        <begin position="131"/>
        <end position="141"/>
    </location>
</feature>
<proteinExistence type="predicted"/>
<sequence>MYPAKDSMLGLWLLQHRARDGQLHWMLALMNFSDGRSTFYYVDKHHGETRQLQTIRVHSLYNEPSRDPNKLFIAMIEPDHLFGDQGFYRSLALASGFEEERYITGSIRNMETFGIVPVGKLRDCRTFMNTGSSSSSLGGSSQAMSMDSGTSGSPPAKRAQNTDLARDRSTASSRAEPSSGPSGAAEGSLLPGRRRRS</sequence>
<dbReference type="AlphaFoldDB" id="A0A8H7A788"/>
<dbReference type="OrthoDB" id="10337954at2759"/>
<feature type="compositionally biased region" description="Low complexity" evidence="1">
    <location>
        <begin position="171"/>
        <end position="188"/>
    </location>
</feature>
<dbReference type="EMBL" id="JAACFV010000290">
    <property type="protein sequence ID" value="KAF7502234.1"/>
    <property type="molecule type" value="Genomic_DNA"/>
</dbReference>
<organism evidence="2 3">
    <name type="scientific">Endocarpon pusillum</name>
    <dbReference type="NCBI Taxonomy" id="364733"/>
    <lineage>
        <taxon>Eukaryota</taxon>
        <taxon>Fungi</taxon>
        <taxon>Dikarya</taxon>
        <taxon>Ascomycota</taxon>
        <taxon>Pezizomycotina</taxon>
        <taxon>Eurotiomycetes</taxon>
        <taxon>Chaetothyriomycetidae</taxon>
        <taxon>Verrucariales</taxon>
        <taxon>Verrucariaceae</taxon>
        <taxon>Endocarpon</taxon>
    </lineage>
</organism>
<dbReference type="Proteomes" id="UP000606974">
    <property type="component" value="Unassembled WGS sequence"/>
</dbReference>
<reference evidence="2" key="1">
    <citation type="submission" date="2020-02" db="EMBL/GenBank/DDBJ databases">
        <authorList>
            <person name="Palmer J.M."/>
        </authorList>
    </citation>
    <scope>NUCLEOTIDE SEQUENCE</scope>
    <source>
        <strain evidence="2">EPUS1.4</strain>
        <tissue evidence="2">Thallus</tissue>
    </source>
</reference>
<accession>A0A8H7A788</accession>
<keyword evidence="3" id="KW-1185">Reference proteome</keyword>
<comment type="caution">
    <text evidence="2">The sequence shown here is derived from an EMBL/GenBank/DDBJ whole genome shotgun (WGS) entry which is preliminary data.</text>
</comment>
<name>A0A8H7A788_9EURO</name>
<protein>
    <submittedName>
        <fullName evidence="2">Uncharacterized protein</fullName>
    </submittedName>
</protein>
<feature type="region of interest" description="Disordered" evidence="1">
    <location>
        <begin position="130"/>
        <end position="197"/>
    </location>
</feature>